<evidence type="ECO:0000256" key="2">
    <source>
        <dbReference type="ARBA" id="ARBA00022963"/>
    </source>
</evidence>
<dbReference type="RefSeq" id="WP_378609197.1">
    <property type="nucleotide sequence ID" value="NZ_JBHSQN010000015.1"/>
</dbReference>
<gene>
    <name evidence="6" type="ORF">ACFP3H_23450</name>
</gene>
<accession>A0ABW1JY73</accession>
<protein>
    <submittedName>
        <fullName evidence="6">Patatin-like phospholipase family protein</fullName>
    </submittedName>
</protein>
<evidence type="ECO:0000259" key="5">
    <source>
        <dbReference type="PROSITE" id="PS51635"/>
    </source>
</evidence>
<sequence length="283" mass="29681">MATPSTALVLGNGGIAGIGWQVGMITGLAEAGVDLRTADLVIGTSSGAVVGAQIRSELSTETLYKRQLGSLHAEIANRLTVRQLAKWAFLAGTAPNEATAVRRVANASKGKSKVDPVLRLAAVSSRLPEKKWPKKPLWIVAVDAASGKLKVFDRDSGVTLAEAVNASCAIPFAWPAASLGGHTYLDGGVRSPLNLDLAKGYDRIVGLASNILTPRRSGKISAQLAHLGSAKVTVIHPDEHCRKAIGPNELDPARVHGAAETGRAQAEKYVHAVRAVWPTETES</sequence>
<feature type="short sequence motif" description="DGA/G" evidence="4">
    <location>
        <begin position="186"/>
        <end position="188"/>
    </location>
</feature>
<reference evidence="7" key="1">
    <citation type="journal article" date="2019" name="Int. J. Syst. Evol. Microbiol.">
        <title>The Global Catalogue of Microorganisms (GCM) 10K type strain sequencing project: providing services to taxonomists for standard genome sequencing and annotation.</title>
        <authorList>
            <consortium name="The Broad Institute Genomics Platform"/>
            <consortium name="The Broad Institute Genome Sequencing Center for Infectious Disease"/>
            <person name="Wu L."/>
            <person name="Ma J."/>
        </authorList>
    </citation>
    <scope>NUCLEOTIDE SEQUENCE [LARGE SCALE GENOMIC DNA]</scope>
    <source>
        <strain evidence="7">CCUG 36956</strain>
    </source>
</reference>
<dbReference type="InterPro" id="IPR016035">
    <property type="entry name" value="Acyl_Trfase/lysoPLipase"/>
</dbReference>
<name>A0ABW1JY73_9NOCA</name>
<proteinExistence type="predicted"/>
<evidence type="ECO:0000256" key="4">
    <source>
        <dbReference type="PROSITE-ProRule" id="PRU01161"/>
    </source>
</evidence>
<dbReference type="PANTHER" id="PTHR14226">
    <property type="entry name" value="NEUROPATHY TARGET ESTERASE/SWISS CHEESE D.MELANOGASTER"/>
    <property type="match status" value="1"/>
</dbReference>
<dbReference type="PANTHER" id="PTHR14226:SF57">
    <property type="entry name" value="BLR7027 PROTEIN"/>
    <property type="match status" value="1"/>
</dbReference>
<organism evidence="6 7">
    <name type="scientific">Nocardia lasii</name>
    <dbReference type="NCBI Taxonomy" id="1616107"/>
    <lineage>
        <taxon>Bacteria</taxon>
        <taxon>Bacillati</taxon>
        <taxon>Actinomycetota</taxon>
        <taxon>Actinomycetes</taxon>
        <taxon>Mycobacteriales</taxon>
        <taxon>Nocardiaceae</taxon>
        <taxon>Nocardia</taxon>
    </lineage>
</organism>
<comment type="caution">
    <text evidence="4">Lacks conserved residue(s) required for the propagation of feature annotation.</text>
</comment>
<dbReference type="InterPro" id="IPR002641">
    <property type="entry name" value="PNPLA_dom"/>
</dbReference>
<evidence type="ECO:0000313" key="7">
    <source>
        <dbReference type="Proteomes" id="UP001596223"/>
    </source>
</evidence>
<feature type="domain" description="PNPLA" evidence="5">
    <location>
        <begin position="9"/>
        <end position="199"/>
    </location>
</feature>
<evidence type="ECO:0000313" key="6">
    <source>
        <dbReference type="EMBL" id="MFC6014022.1"/>
    </source>
</evidence>
<keyword evidence="1 4" id="KW-0378">Hydrolase</keyword>
<dbReference type="PROSITE" id="PS51635">
    <property type="entry name" value="PNPLA"/>
    <property type="match status" value="1"/>
</dbReference>
<comment type="caution">
    <text evidence="6">The sequence shown here is derived from an EMBL/GenBank/DDBJ whole genome shotgun (WGS) entry which is preliminary data.</text>
</comment>
<evidence type="ECO:0000256" key="1">
    <source>
        <dbReference type="ARBA" id="ARBA00022801"/>
    </source>
</evidence>
<dbReference type="EMBL" id="JBHSQN010000015">
    <property type="protein sequence ID" value="MFC6014022.1"/>
    <property type="molecule type" value="Genomic_DNA"/>
</dbReference>
<dbReference type="Gene3D" id="3.40.1090.10">
    <property type="entry name" value="Cytosolic phospholipase A2 catalytic domain"/>
    <property type="match status" value="2"/>
</dbReference>
<feature type="active site" description="Proton acceptor" evidence="4">
    <location>
        <position position="186"/>
    </location>
</feature>
<keyword evidence="3 4" id="KW-0443">Lipid metabolism</keyword>
<evidence type="ECO:0000256" key="3">
    <source>
        <dbReference type="ARBA" id="ARBA00023098"/>
    </source>
</evidence>
<dbReference type="SUPFAM" id="SSF52151">
    <property type="entry name" value="FabD/lysophospholipase-like"/>
    <property type="match status" value="1"/>
</dbReference>
<keyword evidence="7" id="KW-1185">Reference proteome</keyword>
<feature type="short sequence motif" description="GXSXG" evidence="4">
    <location>
        <begin position="43"/>
        <end position="47"/>
    </location>
</feature>
<dbReference type="InterPro" id="IPR050301">
    <property type="entry name" value="NTE"/>
</dbReference>
<keyword evidence="2 4" id="KW-0442">Lipid degradation</keyword>
<feature type="active site" description="Nucleophile" evidence="4">
    <location>
        <position position="45"/>
    </location>
</feature>
<dbReference type="Pfam" id="PF01734">
    <property type="entry name" value="Patatin"/>
    <property type="match status" value="1"/>
</dbReference>
<dbReference type="Proteomes" id="UP001596223">
    <property type="component" value="Unassembled WGS sequence"/>
</dbReference>